<evidence type="ECO:0000256" key="2">
    <source>
        <dbReference type="ARBA" id="ARBA00010663"/>
    </source>
</evidence>
<gene>
    <name evidence="12" type="ORF">MNOR_LOCUS5966</name>
</gene>
<feature type="transmembrane region" description="Helical" evidence="10">
    <location>
        <begin position="103"/>
        <end position="121"/>
    </location>
</feature>
<dbReference type="PANTHER" id="PTHR22752">
    <property type="entry name" value="G PROTEIN-COUPLED RECEPTOR"/>
    <property type="match status" value="1"/>
</dbReference>
<evidence type="ECO:0000313" key="12">
    <source>
        <dbReference type="EMBL" id="CAL4066719.1"/>
    </source>
</evidence>
<evidence type="ECO:0000313" key="13">
    <source>
        <dbReference type="Proteomes" id="UP001497623"/>
    </source>
</evidence>
<dbReference type="InterPro" id="IPR000276">
    <property type="entry name" value="GPCR_Rhodpsn"/>
</dbReference>
<dbReference type="PROSITE" id="PS50262">
    <property type="entry name" value="G_PROTEIN_RECEP_F1_2"/>
    <property type="match status" value="1"/>
</dbReference>
<feature type="transmembrane region" description="Helical" evidence="10">
    <location>
        <begin position="64"/>
        <end position="83"/>
    </location>
</feature>
<evidence type="ECO:0000259" key="11">
    <source>
        <dbReference type="PROSITE" id="PS50262"/>
    </source>
</evidence>
<dbReference type="Gene3D" id="1.20.1070.10">
    <property type="entry name" value="Rhodopsin 7-helix transmembrane proteins"/>
    <property type="match status" value="1"/>
</dbReference>
<comment type="subcellular location">
    <subcellularLocation>
        <location evidence="1">Cell membrane</location>
        <topology evidence="1">Multi-pass membrane protein</topology>
    </subcellularLocation>
</comment>
<keyword evidence="6" id="KW-0297">G-protein coupled receptor</keyword>
<evidence type="ECO:0000256" key="3">
    <source>
        <dbReference type="ARBA" id="ARBA00022475"/>
    </source>
</evidence>
<dbReference type="AlphaFoldDB" id="A0AAV2Q0Q1"/>
<keyword evidence="9" id="KW-0807">Transducer</keyword>
<proteinExistence type="inferred from homology"/>
<evidence type="ECO:0000256" key="6">
    <source>
        <dbReference type="ARBA" id="ARBA00023040"/>
    </source>
</evidence>
<keyword evidence="5 10" id="KW-1133">Transmembrane helix</keyword>
<sequence>MAQIDDEEVISMLLVRHGSSMGTALRILMALLLALIFVAASIMNTLFLVIYWRRSKLRSISNKFIVSLTVVNLLAAWVLLPLVVGDAFLQAWETPLLCTAVDATTEFIISASIFTTLMIALDRFCAITKPLHYQMMINHHRSMMMICGSWILALIMAVCVLFGHHTGSGHLRKVCSREDNVEYPRHTSSWSYYSIFVIINMIFSFLIPMVIICWMYLAIYRAAEQNSEKTRRSSLDMVVHGRLSRVPSRSSSTRSTSSQLVNNIRHRLSNASMFLHKEESRAAKISVVVVVLFFISWFPYYLTELLESELIQIVVPADVHNMVLVLALSNAAISPYMYLYRSKRFQREVRRFMGLNIKSTFENQRFGLPAKKLLLDKIAFPSNISDENLDTVVKETVSYMHPKRKIGTVVPPATFVNRMVPIRGFGLEPWRSQNFTLSRSNSTTTISSTTSSVCTITSDAIDYTTMEKDECLQPLTQEIV</sequence>
<feature type="transmembrane region" description="Helical" evidence="10">
    <location>
        <begin position="142"/>
        <end position="163"/>
    </location>
</feature>
<evidence type="ECO:0000256" key="4">
    <source>
        <dbReference type="ARBA" id="ARBA00022692"/>
    </source>
</evidence>
<dbReference type="GO" id="GO:0005886">
    <property type="term" value="C:plasma membrane"/>
    <property type="evidence" value="ECO:0007669"/>
    <property type="project" value="UniProtKB-SubCell"/>
</dbReference>
<comment type="caution">
    <text evidence="12">The sequence shown here is derived from an EMBL/GenBank/DDBJ whole genome shotgun (WGS) entry which is preliminary data.</text>
</comment>
<dbReference type="EMBL" id="CAXKWB010002377">
    <property type="protein sequence ID" value="CAL4066719.1"/>
    <property type="molecule type" value="Genomic_DNA"/>
</dbReference>
<dbReference type="CDD" id="cd00637">
    <property type="entry name" value="7tm_classA_rhodopsin-like"/>
    <property type="match status" value="1"/>
</dbReference>
<evidence type="ECO:0000256" key="9">
    <source>
        <dbReference type="ARBA" id="ARBA00023224"/>
    </source>
</evidence>
<keyword evidence="13" id="KW-1185">Reference proteome</keyword>
<feature type="transmembrane region" description="Helical" evidence="10">
    <location>
        <begin position="192"/>
        <end position="219"/>
    </location>
</feature>
<dbReference type="SMART" id="SM01381">
    <property type="entry name" value="7TM_GPCR_Srsx"/>
    <property type="match status" value="1"/>
</dbReference>
<feature type="transmembrane region" description="Helical" evidence="10">
    <location>
        <begin position="322"/>
        <end position="340"/>
    </location>
</feature>
<protein>
    <recommendedName>
        <fullName evidence="11">G-protein coupled receptors family 1 profile domain-containing protein</fullName>
    </recommendedName>
</protein>
<feature type="transmembrane region" description="Helical" evidence="10">
    <location>
        <begin position="282"/>
        <end position="302"/>
    </location>
</feature>
<evidence type="ECO:0000256" key="7">
    <source>
        <dbReference type="ARBA" id="ARBA00023136"/>
    </source>
</evidence>
<accession>A0AAV2Q0Q1</accession>
<name>A0AAV2Q0Q1_MEGNR</name>
<feature type="domain" description="G-protein coupled receptors family 1 profile" evidence="11">
    <location>
        <begin position="43"/>
        <end position="338"/>
    </location>
</feature>
<evidence type="ECO:0000256" key="10">
    <source>
        <dbReference type="SAM" id="Phobius"/>
    </source>
</evidence>
<dbReference type="PRINTS" id="PR00237">
    <property type="entry name" value="GPCRRHODOPSN"/>
</dbReference>
<organism evidence="12 13">
    <name type="scientific">Meganyctiphanes norvegica</name>
    <name type="common">Northern krill</name>
    <name type="synonym">Thysanopoda norvegica</name>
    <dbReference type="NCBI Taxonomy" id="48144"/>
    <lineage>
        <taxon>Eukaryota</taxon>
        <taxon>Metazoa</taxon>
        <taxon>Ecdysozoa</taxon>
        <taxon>Arthropoda</taxon>
        <taxon>Crustacea</taxon>
        <taxon>Multicrustacea</taxon>
        <taxon>Malacostraca</taxon>
        <taxon>Eumalacostraca</taxon>
        <taxon>Eucarida</taxon>
        <taxon>Euphausiacea</taxon>
        <taxon>Euphausiidae</taxon>
        <taxon>Meganyctiphanes</taxon>
    </lineage>
</organism>
<keyword evidence="4 10" id="KW-0812">Transmembrane</keyword>
<dbReference type="PANTHER" id="PTHR22752:SF1">
    <property type="entry name" value="G-PROTEIN COUPLED RECEPTOR 176"/>
    <property type="match status" value="1"/>
</dbReference>
<comment type="similarity">
    <text evidence="2">Belongs to the G-protein coupled receptor 1 family.</text>
</comment>
<dbReference type="SUPFAM" id="SSF81321">
    <property type="entry name" value="Family A G protein-coupled receptor-like"/>
    <property type="match status" value="1"/>
</dbReference>
<evidence type="ECO:0000256" key="5">
    <source>
        <dbReference type="ARBA" id="ARBA00022989"/>
    </source>
</evidence>
<keyword evidence="3" id="KW-1003">Cell membrane</keyword>
<dbReference type="Pfam" id="PF00001">
    <property type="entry name" value="7tm_1"/>
    <property type="match status" value="1"/>
</dbReference>
<keyword evidence="8" id="KW-0675">Receptor</keyword>
<dbReference type="InterPro" id="IPR017452">
    <property type="entry name" value="GPCR_Rhodpsn_7TM"/>
</dbReference>
<keyword evidence="7 10" id="KW-0472">Membrane</keyword>
<dbReference type="GO" id="GO:0004930">
    <property type="term" value="F:G protein-coupled receptor activity"/>
    <property type="evidence" value="ECO:0007669"/>
    <property type="project" value="UniProtKB-KW"/>
</dbReference>
<evidence type="ECO:0000256" key="1">
    <source>
        <dbReference type="ARBA" id="ARBA00004651"/>
    </source>
</evidence>
<reference evidence="12 13" key="1">
    <citation type="submission" date="2024-05" db="EMBL/GenBank/DDBJ databases">
        <authorList>
            <person name="Wallberg A."/>
        </authorList>
    </citation>
    <scope>NUCLEOTIDE SEQUENCE [LARGE SCALE GENOMIC DNA]</scope>
</reference>
<evidence type="ECO:0000256" key="8">
    <source>
        <dbReference type="ARBA" id="ARBA00023170"/>
    </source>
</evidence>
<dbReference type="Proteomes" id="UP001497623">
    <property type="component" value="Unassembled WGS sequence"/>
</dbReference>
<feature type="transmembrane region" description="Helical" evidence="10">
    <location>
        <begin position="27"/>
        <end position="52"/>
    </location>
</feature>